<organism evidence="2 3">
    <name type="scientific">Caerostris darwini</name>
    <dbReference type="NCBI Taxonomy" id="1538125"/>
    <lineage>
        <taxon>Eukaryota</taxon>
        <taxon>Metazoa</taxon>
        <taxon>Ecdysozoa</taxon>
        <taxon>Arthropoda</taxon>
        <taxon>Chelicerata</taxon>
        <taxon>Arachnida</taxon>
        <taxon>Araneae</taxon>
        <taxon>Araneomorphae</taxon>
        <taxon>Entelegynae</taxon>
        <taxon>Araneoidea</taxon>
        <taxon>Araneidae</taxon>
        <taxon>Caerostris</taxon>
    </lineage>
</organism>
<dbReference type="Proteomes" id="UP001054837">
    <property type="component" value="Unassembled WGS sequence"/>
</dbReference>
<reference evidence="2 3" key="1">
    <citation type="submission" date="2021-06" db="EMBL/GenBank/DDBJ databases">
        <title>Caerostris darwini draft genome.</title>
        <authorList>
            <person name="Kono N."/>
            <person name="Arakawa K."/>
        </authorList>
    </citation>
    <scope>NUCLEOTIDE SEQUENCE [LARGE SCALE GENOMIC DNA]</scope>
</reference>
<name>A0AAV4REM2_9ARAC</name>
<evidence type="ECO:0000313" key="3">
    <source>
        <dbReference type="Proteomes" id="UP001054837"/>
    </source>
</evidence>
<gene>
    <name evidence="2" type="ORF">CDAR_455141</name>
</gene>
<keyword evidence="1" id="KW-0472">Membrane</keyword>
<sequence>MKFWMSVFSNLLIFTILFYRDVFCKSTKKNELITQILSSQTQEIAHSKQFIGSSVIGGLMWPVLITLTISAVMARIPDFFQRILTGTGGLQRNYRSKRSEFQEANLNEALKLLEKSFHELRNLSYDDLQ</sequence>
<dbReference type="AlphaFoldDB" id="A0AAV4REM2"/>
<proteinExistence type="predicted"/>
<keyword evidence="1" id="KW-0812">Transmembrane</keyword>
<evidence type="ECO:0000313" key="2">
    <source>
        <dbReference type="EMBL" id="GIY19131.1"/>
    </source>
</evidence>
<evidence type="ECO:0000256" key="1">
    <source>
        <dbReference type="SAM" id="Phobius"/>
    </source>
</evidence>
<keyword evidence="1" id="KW-1133">Transmembrane helix</keyword>
<feature type="transmembrane region" description="Helical" evidence="1">
    <location>
        <begin position="50"/>
        <end position="74"/>
    </location>
</feature>
<keyword evidence="3" id="KW-1185">Reference proteome</keyword>
<accession>A0AAV4REM2</accession>
<comment type="caution">
    <text evidence="2">The sequence shown here is derived from an EMBL/GenBank/DDBJ whole genome shotgun (WGS) entry which is preliminary data.</text>
</comment>
<dbReference type="EMBL" id="BPLQ01006015">
    <property type="protein sequence ID" value="GIY19131.1"/>
    <property type="molecule type" value="Genomic_DNA"/>
</dbReference>
<protein>
    <submittedName>
        <fullName evidence="2">Uncharacterized protein</fullName>
    </submittedName>
</protein>